<gene>
    <name evidence="7" type="ORF">OSB1V03_LOCUS2414</name>
</gene>
<proteinExistence type="predicted"/>
<evidence type="ECO:0000256" key="6">
    <source>
        <dbReference type="PROSITE-ProRule" id="PRU00221"/>
    </source>
</evidence>
<dbReference type="EMBL" id="CAJPIZ010000843">
    <property type="protein sequence ID" value="CAG2102375.1"/>
    <property type="molecule type" value="Genomic_DNA"/>
</dbReference>
<evidence type="ECO:0000256" key="1">
    <source>
        <dbReference type="ARBA" id="ARBA00022574"/>
    </source>
</evidence>
<dbReference type="OrthoDB" id="10263272at2759"/>
<evidence type="ECO:0000256" key="2">
    <source>
        <dbReference type="ARBA" id="ARBA00022618"/>
    </source>
</evidence>
<dbReference type="InterPro" id="IPR019775">
    <property type="entry name" value="WD40_repeat_CS"/>
</dbReference>
<dbReference type="Gene3D" id="2.130.10.10">
    <property type="entry name" value="YVTN repeat-like/Quinoprotein amine dehydrogenase"/>
    <property type="match status" value="1"/>
</dbReference>
<dbReference type="GO" id="GO:0051301">
    <property type="term" value="P:cell division"/>
    <property type="evidence" value="ECO:0007669"/>
    <property type="project" value="UniProtKB-KW"/>
</dbReference>
<sequence>MDLDISTILKNFENSSSRRDSLNISAIPMPPVVERSKRVEMRYIPTTPYKILDAPGIIDDYYLNLLDWNNSLIGISLKDTVYSFNTDSGDVNEVYNCNQNSHSQTDNSSYISCVKGQDGKLAIGDSAEICGMKWSPTNEYLASGSNDNSVKIWKLGYPMCKTLKGHSSAVKAMDWCSWKSNTLCTGGGSKDKTIKFWDIFNQTPLKTIETASQ</sequence>
<dbReference type="Proteomes" id="UP000759131">
    <property type="component" value="Unassembled WGS sequence"/>
</dbReference>
<dbReference type="GO" id="GO:0005680">
    <property type="term" value="C:anaphase-promoting complex"/>
    <property type="evidence" value="ECO:0007669"/>
    <property type="project" value="TreeGrafter"/>
</dbReference>
<dbReference type="PROSITE" id="PS50082">
    <property type="entry name" value="WD_REPEATS_2"/>
    <property type="match status" value="1"/>
</dbReference>
<dbReference type="SMART" id="SM00320">
    <property type="entry name" value="WD40"/>
    <property type="match status" value="2"/>
</dbReference>
<keyword evidence="8" id="KW-1185">Reference proteome</keyword>
<feature type="repeat" description="WD" evidence="6">
    <location>
        <begin position="122"/>
        <end position="155"/>
    </location>
</feature>
<evidence type="ECO:0000256" key="4">
    <source>
        <dbReference type="ARBA" id="ARBA00022776"/>
    </source>
</evidence>
<feature type="non-terminal residue" evidence="7">
    <location>
        <position position="1"/>
    </location>
</feature>
<dbReference type="GO" id="GO:0010997">
    <property type="term" value="F:anaphase-promoting complex binding"/>
    <property type="evidence" value="ECO:0007669"/>
    <property type="project" value="InterPro"/>
</dbReference>
<dbReference type="SUPFAM" id="SSF50978">
    <property type="entry name" value="WD40 repeat-like"/>
    <property type="match status" value="1"/>
</dbReference>
<dbReference type="GO" id="GO:1905786">
    <property type="term" value="P:positive regulation of anaphase-promoting complex-dependent catabolic process"/>
    <property type="evidence" value="ECO:0007669"/>
    <property type="project" value="TreeGrafter"/>
</dbReference>
<dbReference type="InterPro" id="IPR015943">
    <property type="entry name" value="WD40/YVTN_repeat-like_dom_sf"/>
</dbReference>
<dbReference type="GO" id="GO:1990757">
    <property type="term" value="F:ubiquitin ligase activator activity"/>
    <property type="evidence" value="ECO:0007669"/>
    <property type="project" value="TreeGrafter"/>
</dbReference>
<accession>A0A7R9PV79</accession>
<reference evidence="7" key="1">
    <citation type="submission" date="2020-11" db="EMBL/GenBank/DDBJ databases">
        <authorList>
            <person name="Tran Van P."/>
        </authorList>
    </citation>
    <scope>NUCLEOTIDE SEQUENCE</scope>
</reference>
<keyword evidence="1 6" id="KW-0853">WD repeat</keyword>
<dbReference type="Pfam" id="PF00400">
    <property type="entry name" value="WD40"/>
    <property type="match status" value="2"/>
</dbReference>
<dbReference type="PANTHER" id="PTHR19918:SF8">
    <property type="entry name" value="FI02843P"/>
    <property type="match status" value="1"/>
</dbReference>
<evidence type="ECO:0000256" key="5">
    <source>
        <dbReference type="ARBA" id="ARBA00023306"/>
    </source>
</evidence>
<keyword evidence="4" id="KW-0498">Mitosis</keyword>
<dbReference type="InterPro" id="IPR036322">
    <property type="entry name" value="WD40_repeat_dom_sf"/>
</dbReference>
<keyword evidence="3" id="KW-0677">Repeat</keyword>
<organism evidence="7">
    <name type="scientific">Medioppia subpectinata</name>
    <dbReference type="NCBI Taxonomy" id="1979941"/>
    <lineage>
        <taxon>Eukaryota</taxon>
        <taxon>Metazoa</taxon>
        <taxon>Ecdysozoa</taxon>
        <taxon>Arthropoda</taxon>
        <taxon>Chelicerata</taxon>
        <taxon>Arachnida</taxon>
        <taxon>Acari</taxon>
        <taxon>Acariformes</taxon>
        <taxon>Sarcoptiformes</taxon>
        <taxon>Oribatida</taxon>
        <taxon>Brachypylina</taxon>
        <taxon>Oppioidea</taxon>
        <taxon>Oppiidae</taxon>
        <taxon>Medioppia</taxon>
    </lineage>
</organism>
<dbReference type="PROSITE" id="PS00678">
    <property type="entry name" value="WD_REPEATS_1"/>
    <property type="match status" value="1"/>
</dbReference>
<dbReference type="InterPro" id="IPR033010">
    <property type="entry name" value="Cdc20/Fizzy"/>
</dbReference>
<keyword evidence="2" id="KW-0132">Cell division</keyword>
<evidence type="ECO:0000313" key="7">
    <source>
        <dbReference type="EMBL" id="CAD7621945.1"/>
    </source>
</evidence>
<evidence type="ECO:0000313" key="8">
    <source>
        <dbReference type="Proteomes" id="UP000759131"/>
    </source>
</evidence>
<dbReference type="GO" id="GO:0031145">
    <property type="term" value="P:anaphase-promoting complex-dependent catabolic process"/>
    <property type="evidence" value="ECO:0007669"/>
    <property type="project" value="TreeGrafter"/>
</dbReference>
<dbReference type="PANTHER" id="PTHR19918">
    <property type="entry name" value="CELL DIVISION CYCLE 20 CDC20 FIZZY -RELATED"/>
    <property type="match status" value="1"/>
</dbReference>
<protein>
    <submittedName>
        <fullName evidence="7">Uncharacterized protein</fullName>
    </submittedName>
</protein>
<dbReference type="InterPro" id="IPR001680">
    <property type="entry name" value="WD40_rpt"/>
</dbReference>
<dbReference type="PROSITE" id="PS50294">
    <property type="entry name" value="WD_REPEATS_REGION"/>
    <property type="match status" value="1"/>
</dbReference>
<keyword evidence="5" id="KW-0131">Cell cycle</keyword>
<evidence type="ECO:0000256" key="3">
    <source>
        <dbReference type="ARBA" id="ARBA00022737"/>
    </source>
</evidence>
<name>A0A7R9PV79_9ACAR</name>
<dbReference type="EMBL" id="OC855418">
    <property type="protein sequence ID" value="CAD7621945.1"/>
    <property type="molecule type" value="Genomic_DNA"/>
</dbReference>
<dbReference type="AlphaFoldDB" id="A0A7R9PV79"/>